<dbReference type="OrthoDB" id="7481508at2759"/>
<dbReference type="RefSeq" id="XP_028038626.1">
    <property type="nucleotide sequence ID" value="XM_028182825.1"/>
</dbReference>
<sequence>MSEETSVQHSDTIKEENTTDNFIDDYSHLRLSYYRKQKEDSFDLNEVTDISFELSNEINDTTVKDEQQSLKDYYISQIPDLPHPSFTVASIIASASQKMGSVNLKYNDRIEQGNVSKNTDMEFVPQRRSTLKPKKLDGN</sequence>
<dbReference type="AlphaFoldDB" id="A0A6J2K8J6"/>
<keyword evidence="1" id="KW-1185">Reference proteome</keyword>
<proteinExistence type="predicted"/>
<evidence type="ECO:0000313" key="2">
    <source>
        <dbReference type="RefSeq" id="XP_028038626.1"/>
    </source>
</evidence>
<gene>
    <name evidence="2" type="primary">LOC114249305</name>
</gene>
<evidence type="ECO:0000313" key="1">
    <source>
        <dbReference type="Proteomes" id="UP000504629"/>
    </source>
</evidence>
<dbReference type="Proteomes" id="UP000504629">
    <property type="component" value="Unplaced"/>
</dbReference>
<organism evidence="1 2">
    <name type="scientific">Bombyx mandarina</name>
    <name type="common">Wild silk moth</name>
    <name type="synonym">Wild silkworm</name>
    <dbReference type="NCBI Taxonomy" id="7092"/>
    <lineage>
        <taxon>Eukaryota</taxon>
        <taxon>Metazoa</taxon>
        <taxon>Ecdysozoa</taxon>
        <taxon>Arthropoda</taxon>
        <taxon>Hexapoda</taxon>
        <taxon>Insecta</taxon>
        <taxon>Pterygota</taxon>
        <taxon>Neoptera</taxon>
        <taxon>Endopterygota</taxon>
        <taxon>Lepidoptera</taxon>
        <taxon>Glossata</taxon>
        <taxon>Ditrysia</taxon>
        <taxon>Bombycoidea</taxon>
        <taxon>Bombycidae</taxon>
        <taxon>Bombycinae</taxon>
        <taxon>Bombyx</taxon>
    </lineage>
</organism>
<dbReference type="GeneID" id="114249305"/>
<accession>A0A6J2K8J6</accession>
<name>A0A6J2K8J6_BOMMA</name>
<dbReference type="KEGG" id="bman:114249305"/>
<protein>
    <submittedName>
        <fullName evidence="2">Uncharacterized protein LOC114249305</fullName>
    </submittedName>
</protein>
<reference evidence="2" key="1">
    <citation type="submission" date="2025-08" db="UniProtKB">
        <authorList>
            <consortium name="RefSeq"/>
        </authorList>
    </citation>
    <scope>IDENTIFICATION</scope>
    <source>
        <tissue evidence="2">Silk gland</tissue>
    </source>
</reference>